<proteinExistence type="predicted"/>
<feature type="region of interest" description="Disordered" evidence="1">
    <location>
        <begin position="290"/>
        <end position="371"/>
    </location>
</feature>
<dbReference type="RefSeq" id="XP_040716448.1">
    <property type="nucleotide sequence ID" value="XM_040863786.1"/>
</dbReference>
<evidence type="ECO:0000313" key="3">
    <source>
        <dbReference type="Proteomes" id="UP000193689"/>
    </source>
</evidence>
<dbReference type="InParanoid" id="A0A1Y2E1V0"/>
<reference evidence="2 3" key="1">
    <citation type="submission" date="2016-07" db="EMBL/GenBank/DDBJ databases">
        <title>Pervasive Adenine N6-methylation of Active Genes in Fungi.</title>
        <authorList>
            <consortium name="DOE Joint Genome Institute"/>
            <person name="Mondo S.J."/>
            <person name="Dannebaum R.O."/>
            <person name="Kuo R.C."/>
            <person name="Labutti K."/>
            <person name="Haridas S."/>
            <person name="Kuo A."/>
            <person name="Salamov A."/>
            <person name="Ahrendt S.R."/>
            <person name="Lipzen A."/>
            <person name="Sullivan W."/>
            <person name="Andreopoulos W.B."/>
            <person name="Clum A."/>
            <person name="Lindquist E."/>
            <person name="Daum C."/>
            <person name="Ramamoorthy G.K."/>
            <person name="Gryganskyi A."/>
            <person name="Culley D."/>
            <person name="Magnuson J.K."/>
            <person name="James T.Y."/>
            <person name="O'Malley M.A."/>
            <person name="Stajich J.E."/>
            <person name="Spatafora J.W."/>
            <person name="Visel A."/>
            <person name="Grigoriev I.V."/>
        </authorList>
    </citation>
    <scope>NUCLEOTIDE SEQUENCE [LARGE SCALE GENOMIC DNA]</scope>
    <source>
        <strain evidence="2 3">CBS 129021</strain>
    </source>
</reference>
<keyword evidence="3" id="KW-1185">Reference proteome</keyword>
<feature type="region of interest" description="Disordered" evidence="1">
    <location>
        <begin position="176"/>
        <end position="240"/>
    </location>
</feature>
<feature type="region of interest" description="Disordered" evidence="1">
    <location>
        <begin position="1"/>
        <end position="56"/>
    </location>
</feature>
<comment type="caution">
    <text evidence="2">The sequence shown here is derived from an EMBL/GenBank/DDBJ whole genome shotgun (WGS) entry which is preliminary data.</text>
</comment>
<dbReference type="OrthoDB" id="3648773at2759"/>
<dbReference type="AlphaFoldDB" id="A0A1Y2E1V0"/>
<accession>A0A1Y2E1V0</accession>
<evidence type="ECO:0000256" key="1">
    <source>
        <dbReference type="SAM" id="MobiDB-lite"/>
    </source>
</evidence>
<feature type="region of interest" description="Disordered" evidence="1">
    <location>
        <begin position="459"/>
        <end position="508"/>
    </location>
</feature>
<dbReference type="STRING" id="1141098.A0A1Y2E1V0"/>
<dbReference type="Proteomes" id="UP000193689">
    <property type="component" value="Unassembled WGS sequence"/>
</dbReference>
<dbReference type="EMBL" id="MCFJ01000006">
    <property type="protein sequence ID" value="ORY65296.1"/>
    <property type="molecule type" value="Genomic_DNA"/>
</dbReference>
<feature type="compositionally biased region" description="Polar residues" evidence="1">
    <location>
        <begin position="323"/>
        <end position="332"/>
    </location>
</feature>
<evidence type="ECO:0000313" key="2">
    <source>
        <dbReference type="EMBL" id="ORY65296.1"/>
    </source>
</evidence>
<feature type="compositionally biased region" description="Polar residues" evidence="1">
    <location>
        <begin position="176"/>
        <end position="210"/>
    </location>
</feature>
<feature type="region of interest" description="Disordered" evidence="1">
    <location>
        <begin position="77"/>
        <end position="145"/>
    </location>
</feature>
<gene>
    <name evidence="2" type="ORF">BCR38DRAFT_484738</name>
</gene>
<name>A0A1Y2E1V0_9PEZI</name>
<protein>
    <submittedName>
        <fullName evidence="2">Uncharacterized protein</fullName>
    </submittedName>
</protein>
<organism evidence="2 3">
    <name type="scientific">Pseudomassariella vexata</name>
    <dbReference type="NCBI Taxonomy" id="1141098"/>
    <lineage>
        <taxon>Eukaryota</taxon>
        <taxon>Fungi</taxon>
        <taxon>Dikarya</taxon>
        <taxon>Ascomycota</taxon>
        <taxon>Pezizomycotina</taxon>
        <taxon>Sordariomycetes</taxon>
        <taxon>Xylariomycetidae</taxon>
        <taxon>Amphisphaeriales</taxon>
        <taxon>Pseudomassariaceae</taxon>
        <taxon>Pseudomassariella</taxon>
    </lineage>
</organism>
<dbReference type="GeneID" id="63779998"/>
<sequence>MDGPTSRLPSIVTPYLPPGVPGARPGLADRRSNKDFYFSGLPSSAPPTSTYGVDPPRPAKEGYEWVWFPEGYWAERERHDTPSSYSTGKPFKWRKRSAKGSSSRETDSTGWQVSPKSAYGNRVGIDESSNAPLPSPYLTEEAHVQSLQRPRLYRMGFSEDNTRSLPLVRLQQVLSNGTQPSSPLSNVTVSDSTTPQAGVPSSTERTSRPGSSLGILSPKRSMGKTPPKSPGSPNNGLKRSFMGFWSRAPAKTTAEQAEPTDVVDTDATVEAAKQQLKQSTSCNPISRISSLLRDETKSPQSQGKPRQRKLFGKSPWYRKASHGSENSVSSSIRDILRGLTPMATPTSETGANRRNSRDWTETYPGGEARRIKTPPLRASTADRPCRSFFFDINRAPQTASSPLTPPEEAALKCPSKRATKSEHTTKEWWEVPLATMRWEDLGPKSFEFDLPEHLPNSPMCPANKKHKSGGTGVCVYHGRRKRSSTLEGSEADPARDDVFNSGNEQPDP</sequence>
<feature type="compositionally biased region" description="Polar residues" evidence="1">
    <location>
        <begin position="343"/>
        <end position="353"/>
    </location>
</feature>